<dbReference type="OrthoDB" id="9816431at2"/>
<keyword evidence="7" id="KW-1185">Reference proteome</keyword>
<dbReference type="Gene3D" id="1.10.357.10">
    <property type="entry name" value="Tetracycline Repressor, domain 2"/>
    <property type="match status" value="1"/>
</dbReference>
<reference evidence="6" key="2">
    <citation type="submission" date="2020-09" db="EMBL/GenBank/DDBJ databases">
        <authorList>
            <person name="Sun Q."/>
            <person name="Zhou Y."/>
        </authorList>
    </citation>
    <scope>NUCLEOTIDE SEQUENCE</scope>
    <source>
        <strain evidence="6">CGMCC 1.15360</strain>
    </source>
</reference>
<feature type="domain" description="HTH tetR-type" evidence="5">
    <location>
        <begin position="14"/>
        <end position="74"/>
    </location>
</feature>
<feature type="DNA-binding region" description="H-T-H motif" evidence="4">
    <location>
        <begin position="37"/>
        <end position="56"/>
    </location>
</feature>
<reference evidence="6" key="1">
    <citation type="journal article" date="2014" name="Int. J. Syst. Evol. Microbiol.">
        <title>Complete genome sequence of Corynebacterium casei LMG S-19264T (=DSM 44701T), isolated from a smear-ripened cheese.</title>
        <authorList>
            <consortium name="US DOE Joint Genome Institute (JGI-PGF)"/>
            <person name="Walter F."/>
            <person name="Albersmeier A."/>
            <person name="Kalinowski J."/>
            <person name="Ruckert C."/>
        </authorList>
    </citation>
    <scope>NUCLEOTIDE SEQUENCE</scope>
    <source>
        <strain evidence="6">CGMCC 1.15360</strain>
    </source>
</reference>
<keyword evidence="2 4" id="KW-0238">DNA-binding</keyword>
<dbReference type="InterPro" id="IPR001647">
    <property type="entry name" value="HTH_TetR"/>
</dbReference>
<dbReference type="Pfam" id="PF14246">
    <property type="entry name" value="TetR_C_7"/>
    <property type="match status" value="1"/>
</dbReference>
<name>A0A916Z3I4_9SPHN</name>
<evidence type="ECO:0000256" key="1">
    <source>
        <dbReference type="ARBA" id="ARBA00023015"/>
    </source>
</evidence>
<dbReference type="SUPFAM" id="SSF46689">
    <property type="entry name" value="Homeodomain-like"/>
    <property type="match status" value="1"/>
</dbReference>
<dbReference type="PRINTS" id="PR00455">
    <property type="entry name" value="HTHTETR"/>
</dbReference>
<evidence type="ECO:0000256" key="4">
    <source>
        <dbReference type="PROSITE-ProRule" id="PRU00335"/>
    </source>
</evidence>
<evidence type="ECO:0000313" key="6">
    <source>
        <dbReference type="EMBL" id="GGD74333.1"/>
    </source>
</evidence>
<evidence type="ECO:0000313" key="7">
    <source>
        <dbReference type="Proteomes" id="UP000612349"/>
    </source>
</evidence>
<dbReference type="RefSeq" id="WP_066776955.1">
    <property type="nucleotide sequence ID" value="NZ_BMIP01000005.1"/>
</dbReference>
<dbReference type="AlphaFoldDB" id="A0A916Z3I4"/>
<dbReference type="PROSITE" id="PS50977">
    <property type="entry name" value="HTH_TETR_2"/>
    <property type="match status" value="1"/>
</dbReference>
<proteinExistence type="predicted"/>
<dbReference type="Gene3D" id="1.10.10.60">
    <property type="entry name" value="Homeodomain-like"/>
    <property type="match status" value="1"/>
</dbReference>
<keyword evidence="3" id="KW-0804">Transcription</keyword>
<evidence type="ECO:0000259" key="5">
    <source>
        <dbReference type="PROSITE" id="PS50977"/>
    </source>
</evidence>
<dbReference type="InterPro" id="IPR009057">
    <property type="entry name" value="Homeodomain-like_sf"/>
</dbReference>
<organism evidence="6 7">
    <name type="scientific">Croceicoccus mobilis</name>
    <dbReference type="NCBI Taxonomy" id="1703339"/>
    <lineage>
        <taxon>Bacteria</taxon>
        <taxon>Pseudomonadati</taxon>
        <taxon>Pseudomonadota</taxon>
        <taxon>Alphaproteobacteria</taxon>
        <taxon>Sphingomonadales</taxon>
        <taxon>Erythrobacteraceae</taxon>
        <taxon>Croceicoccus</taxon>
    </lineage>
</organism>
<dbReference type="GO" id="GO:0003700">
    <property type="term" value="F:DNA-binding transcription factor activity"/>
    <property type="evidence" value="ECO:0007669"/>
    <property type="project" value="TreeGrafter"/>
</dbReference>
<evidence type="ECO:0000256" key="3">
    <source>
        <dbReference type="ARBA" id="ARBA00023163"/>
    </source>
</evidence>
<accession>A0A916Z3I4</accession>
<protein>
    <submittedName>
        <fullName evidence="6">Transcriptional regulator</fullName>
    </submittedName>
</protein>
<gene>
    <name evidence="6" type="primary">nalC</name>
    <name evidence="6" type="ORF">GCM10010990_24980</name>
</gene>
<sequence length="207" mass="23132">MSEKLTEITDERLDRRCNAMKCAALTLFTEQGFEATKLSEVVERAGGSLATLYKLFGNKEGLLEAVISDTRDHGADIIREIAARGGKPSVTLHEVGLALHESVLSPEYIAIFRIVMSRCIADSSFAEDFFKKTQLGKRVALHDIFQLWAEQGVEMIEEPTMLADIFLGMHVLDFQMEAISHGHFEPATPEQIRRRTDFFLRGAGLAD</sequence>
<keyword evidence="1" id="KW-0805">Transcription regulation</keyword>
<dbReference type="EMBL" id="BMIP01000005">
    <property type="protein sequence ID" value="GGD74333.1"/>
    <property type="molecule type" value="Genomic_DNA"/>
</dbReference>
<dbReference type="PANTHER" id="PTHR30055:SF234">
    <property type="entry name" value="HTH-TYPE TRANSCRIPTIONAL REGULATOR BETI"/>
    <property type="match status" value="1"/>
</dbReference>
<dbReference type="InterPro" id="IPR050109">
    <property type="entry name" value="HTH-type_TetR-like_transc_reg"/>
</dbReference>
<dbReference type="PANTHER" id="PTHR30055">
    <property type="entry name" value="HTH-TYPE TRANSCRIPTIONAL REGULATOR RUTR"/>
    <property type="match status" value="1"/>
</dbReference>
<evidence type="ECO:0000256" key="2">
    <source>
        <dbReference type="ARBA" id="ARBA00023125"/>
    </source>
</evidence>
<comment type="caution">
    <text evidence="6">The sequence shown here is derived from an EMBL/GenBank/DDBJ whole genome shotgun (WGS) entry which is preliminary data.</text>
</comment>
<dbReference type="Pfam" id="PF00440">
    <property type="entry name" value="TetR_N"/>
    <property type="match status" value="1"/>
</dbReference>
<dbReference type="GO" id="GO:0000976">
    <property type="term" value="F:transcription cis-regulatory region binding"/>
    <property type="evidence" value="ECO:0007669"/>
    <property type="project" value="TreeGrafter"/>
</dbReference>
<dbReference type="Proteomes" id="UP000612349">
    <property type="component" value="Unassembled WGS sequence"/>
</dbReference>
<dbReference type="InterPro" id="IPR039536">
    <property type="entry name" value="TetR_C_Proteobacteria"/>
</dbReference>